<dbReference type="EMBL" id="FIMD01000008">
    <property type="protein sequence ID" value="CYX69851.1"/>
    <property type="molecule type" value="Genomic_DNA"/>
</dbReference>
<feature type="domain" description="HTH luxR-type" evidence="7">
    <location>
        <begin position="130"/>
        <end position="195"/>
    </location>
</feature>
<dbReference type="InterPro" id="IPR000792">
    <property type="entry name" value="Tscrpt_reg_LuxR_C"/>
</dbReference>
<dbReference type="SMART" id="SM00421">
    <property type="entry name" value="HTH_LUXR"/>
    <property type="match status" value="1"/>
</dbReference>
<evidence type="ECO:0000256" key="4">
    <source>
        <dbReference type="ARBA" id="ARBA00023125"/>
    </source>
</evidence>
<dbReference type="InterPro" id="IPR051015">
    <property type="entry name" value="EvgA-like"/>
</dbReference>
<dbReference type="Proteomes" id="UP000075182">
    <property type="component" value="Unassembled WGS sequence"/>
</dbReference>
<name>A0A0Z8W8Q8_STRSU</name>
<dbReference type="SUPFAM" id="SSF46894">
    <property type="entry name" value="C-terminal effector domain of the bipartite response regulators"/>
    <property type="match status" value="1"/>
</dbReference>
<dbReference type="GO" id="GO:0000160">
    <property type="term" value="P:phosphorelay signal transduction system"/>
    <property type="evidence" value="ECO:0007669"/>
    <property type="project" value="UniProtKB-KW"/>
</dbReference>
<evidence type="ECO:0000256" key="3">
    <source>
        <dbReference type="ARBA" id="ARBA00023015"/>
    </source>
</evidence>
<keyword evidence="5" id="KW-0804">Transcription</keyword>
<keyword evidence="4" id="KW-0238">DNA-binding</keyword>
<dbReference type="GO" id="GO:0003677">
    <property type="term" value="F:DNA binding"/>
    <property type="evidence" value="ECO:0007669"/>
    <property type="project" value="UniProtKB-KW"/>
</dbReference>
<proteinExistence type="predicted"/>
<dbReference type="PROSITE" id="PS50043">
    <property type="entry name" value="HTH_LUXR_2"/>
    <property type="match status" value="1"/>
</dbReference>
<dbReference type="InterPro" id="IPR016032">
    <property type="entry name" value="Sig_transdc_resp-reg_C-effctor"/>
</dbReference>
<keyword evidence="2" id="KW-0902">Two-component regulatory system</keyword>
<dbReference type="InterPro" id="IPR011006">
    <property type="entry name" value="CheY-like_superfamily"/>
</dbReference>
<evidence type="ECO:0000259" key="7">
    <source>
        <dbReference type="PROSITE" id="PS50043"/>
    </source>
</evidence>
<keyword evidence="1 6" id="KW-0597">Phosphoprotein</keyword>
<dbReference type="SMART" id="SM00448">
    <property type="entry name" value="REC"/>
    <property type="match status" value="1"/>
</dbReference>
<dbReference type="AlphaFoldDB" id="A0A0Z8W8Q8"/>
<dbReference type="InterPro" id="IPR001789">
    <property type="entry name" value="Sig_transdc_resp-reg_receiver"/>
</dbReference>
<dbReference type="PROSITE" id="PS50110">
    <property type="entry name" value="RESPONSE_REGULATORY"/>
    <property type="match status" value="1"/>
</dbReference>
<reference evidence="9 10" key="1">
    <citation type="submission" date="2016-02" db="EMBL/GenBank/DDBJ databases">
        <authorList>
            <consortium name="Pathogen Informatics"/>
        </authorList>
    </citation>
    <scope>NUCLEOTIDE SEQUENCE [LARGE SCALE GENOMIC DNA]</scope>
    <source>
        <strain evidence="9 10">SS999</strain>
    </source>
</reference>
<dbReference type="PANTHER" id="PTHR45566">
    <property type="entry name" value="HTH-TYPE TRANSCRIPTIONAL REGULATOR YHJB-RELATED"/>
    <property type="match status" value="1"/>
</dbReference>
<feature type="modified residue" description="4-aspartylphosphate" evidence="6">
    <location>
        <position position="53"/>
    </location>
</feature>
<dbReference type="PANTHER" id="PTHR45566:SF2">
    <property type="entry name" value="NARL SUBFAMILY"/>
    <property type="match status" value="1"/>
</dbReference>
<dbReference type="InterPro" id="IPR058245">
    <property type="entry name" value="NreC/VraR/RcsB-like_REC"/>
</dbReference>
<evidence type="ECO:0000313" key="9">
    <source>
        <dbReference type="EMBL" id="CYX69851.1"/>
    </source>
</evidence>
<dbReference type="Pfam" id="PF00072">
    <property type="entry name" value="Response_reg"/>
    <property type="match status" value="1"/>
</dbReference>
<evidence type="ECO:0000256" key="2">
    <source>
        <dbReference type="ARBA" id="ARBA00023012"/>
    </source>
</evidence>
<evidence type="ECO:0000256" key="6">
    <source>
        <dbReference type="PROSITE-ProRule" id="PRU00169"/>
    </source>
</evidence>
<dbReference type="CDD" id="cd06170">
    <property type="entry name" value="LuxR_C_like"/>
    <property type="match status" value="1"/>
</dbReference>
<dbReference type="Gene3D" id="1.10.10.10">
    <property type="entry name" value="Winged helix-like DNA-binding domain superfamily/Winged helix DNA-binding domain"/>
    <property type="match status" value="1"/>
</dbReference>
<feature type="domain" description="Response regulatory" evidence="8">
    <location>
        <begin position="2"/>
        <end position="121"/>
    </location>
</feature>
<dbReference type="RefSeq" id="WP_044752186.1">
    <property type="nucleotide sequence ID" value="NZ_CEGV01000006.1"/>
</dbReference>
<sequence length="198" mass="22828">MKVLLIDDHTLFSQSLSLALKQFRTNMDIVVINQESELKKINDFSIYDVVLLDIHLEKSFSSDGFEIAEYLLNKFSHVKIIMLTGFDLPVYEYKAEQLGIEGFVNKNIEAEALLEVIDSVRIGRTFYSKGAEFHDELTDREKEILFYLGEGIKRKDIATKLFISDRTLTNHIQSILEKLEVDSTIRAIIKAQKMGYIK</sequence>
<dbReference type="GO" id="GO:0006355">
    <property type="term" value="P:regulation of DNA-templated transcription"/>
    <property type="evidence" value="ECO:0007669"/>
    <property type="project" value="InterPro"/>
</dbReference>
<dbReference type="InterPro" id="IPR036388">
    <property type="entry name" value="WH-like_DNA-bd_sf"/>
</dbReference>
<evidence type="ECO:0000313" key="10">
    <source>
        <dbReference type="Proteomes" id="UP000075182"/>
    </source>
</evidence>
<protein>
    <submittedName>
        <fullName evidence="9">Salavaricin two-component response regulator</fullName>
    </submittedName>
</protein>
<evidence type="ECO:0000259" key="8">
    <source>
        <dbReference type="PROSITE" id="PS50110"/>
    </source>
</evidence>
<evidence type="ECO:0000256" key="5">
    <source>
        <dbReference type="ARBA" id="ARBA00023163"/>
    </source>
</evidence>
<accession>A0A0Z8W8Q8</accession>
<gene>
    <name evidence="9" type="primary">vraR_1</name>
    <name evidence="9" type="ORF">ERS132536_01196</name>
</gene>
<dbReference type="Gene3D" id="3.40.50.2300">
    <property type="match status" value="1"/>
</dbReference>
<dbReference type="PRINTS" id="PR00038">
    <property type="entry name" value="HTHLUXR"/>
</dbReference>
<dbReference type="CDD" id="cd17535">
    <property type="entry name" value="REC_NarL-like"/>
    <property type="match status" value="1"/>
</dbReference>
<keyword evidence="3" id="KW-0805">Transcription regulation</keyword>
<dbReference type="SUPFAM" id="SSF52172">
    <property type="entry name" value="CheY-like"/>
    <property type="match status" value="1"/>
</dbReference>
<evidence type="ECO:0000256" key="1">
    <source>
        <dbReference type="ARBA" id="ARBA00022553"/>
    </source>
</evidence>
<organism evidence="9 10">
    <name type="scientific">Streptococcus suis</name>
    <dbReference type="NCBI Taxonomy" id="1307"/>
    <lineage>
        <taxon>Bacteria</taxon>
        <taxon>Bacillati</taxon>
        <taxon>Bacillota</taxon>
        <taxon>Bacilli</taxon>
        <taxon>Lactobacillales</taxon>
        <taxon>Streptococcaceae</taxon>
        <taxon>Streptococcus</taxon>
    </lineage>
</organism>
<dbReference type="Pfam" id="PF00196">
    <property type="entry name" value="GerE"/>
    <property type="match status" value="1"/>
</dbReference>